<dbReference type="EMBL" id="CAUOFW020000869">
    <property type="protein sequence ID" value="CAK9138200.1"/>
    <property type="molecule type" value="Genomic_DNA"/>
</dbReference>
<dbReference type="Proteomes" id="UP001642360">
    <property type="component" value="Unassembled WGS sequence"/>
</dbReference>
<accession>A0ABC8QZK8</accession>
<name>A0ABC8QZK8_9AQUA</name>
<reference evidence="1 2" key="1">
    <citation type="submission" date="2024-02" db="EMBL/GenBank/DDBJ databases">
        <authorList>
            <person name="Vignale AGUSTIN F."/>
            <person name="Sosa J E."/>
            <person name="Modenutti C."/>
        </authorList>
    </citation>
    <scope>NUCLEOTIDE SEQUENCE [LARGE SCALE GENOMIC DNA]</scope>
</reference>
<protein>
    <submittedName>
        <fullName evidence="1">Uncharacterized protein</fullName>
    </submittedName>
</protein>
<keyword evidence="2" id="KW-1185">Reference proteome</keyword>
<sequence length="67" mass="7608">MTQRRQRKRQRKEEIAVVAVHQRLFARPFPDGLPPAKPVPPGFDEIHVEGSKLPSQVQAENAVQPSR</sequence>
<dbReference type="AlphaFoldDB" id="A0ABC8QZK8"/>
<gene>
    <name evidence="1" type="ORF">ILEXP_LOCUS5295</name>
</gene>
<evidence type="ECO:0000313" key="2">
    <source>
        <dbReference type="Proteomes" id="UP001642360"/>
    </source>
</evidence>
<proteinExistence type="predicted"/>
<evidence type="ECO:0000313" key="1">
    <source>
        <dbReference type="EMBL" id="CAK9138200.1"/>
    </source>
</evidence>
<comment type="caution">
    <text evidence="1">The sequence shown here is derived from an EMBL/GenBank/DDBJ whole genome shotgun (WGS) entry which is preliminary data.</text>
</comment>
<organism evidence="1 2">
    <name type="scientific">Ilex paraguariensis</name>
    <name type="common">yerba mate</name>
    <dbReference type="NCBI Taxonomy" id="185542"/>
    <lineage>
        <taxon>Eukaryota</taxon>
        <taxon>Viridiplantae</taxon>
        <taxon>Streptophyta</taxon>
        <taxon>Embryophyta</taxon>
        <taxon>Tracheophyta</taxon>
        <taxon>Spermatophyta</taxon>
        <taxon>Magnoliopsida</taxon>
        <taxon>eudicotyledons</taxon>
        <taxon>Gunneridae</taxon>
        <taxon>Pentapetalae</taxon>
        <taxon>asterids</taxon>
        <taxon>campanulids</taxon>
        <taxon>Aquifoliales</taxon>
        <taxon>Aquifoliaceae</taxon>
        <taxon>Ilex</taxon>
    </lineage>
</organism>